<reference evidence="2 3" key="1">
    <citation type="submission" date="2019-03" db="EMBL/GenBank/DDBJ databases">
        <title>Genomic Encyclopedia of Type Strains, Phase III (KMG-III): the genomes of soil and plant-associated and newly described type strains.</title>
        <authorList>
            <person name="Whitman W."/>
        </authorList>
    </citation>
    <scope>NUCLEOTIDE SEQUENCE [LARGE SCALE GENOMIC DNA]</scope>
    <source>
        <strain evidence="2 3">CECT 8283</strain>
    </source>
</reference>
<dbReference type="PROSITE" id="PS51257">
    <property type="entry name" value="PROKAR_LIPOPROTEIN"/>
    <property type="match status" value="1"/>
</dbReference>
<dbReference type="RefSeq" id="WP_133536640.1">
    <property type="nucleotide sequence ID" value="NZ_SNYH01000004.1"/>
</dbReference>
<feature type="chain" id="PRO_5020707103" description="Polysaccharide lyase-like protein" evidence="1">
    <location>
        <begin position="26"/>
        <end position="294"/>
    </location>
</feature>
<dbReference type="OrthoDB" id="9832156at2"/>
<proteinExistence type="predicted"/>
<feature type="signal peptide" evidence="1">
    <location>
        <begin position="1"/>
        <end position="25"/>
    </location>
</feature>
<sequence length="294" mass="32985">MNILNPKIALIGLLLVIVFSCSENNKNDDLEIDISTSTVINEMNFNDGTVPNNWRIGAQKGASYSFEESDISEVGSFTNLALKVNYPIPIGESYFWLNYTLPSSQNITDIAIDFWAKMPSESKFGMKFVKVFGSKSVDGGYANTTFGLDYTGIDNGALYSVSFGDGTEKQNDTQNIIRLDGKEPNLIGRSFNTALVETPQNEYWASDYWGTDWHHFKFRLKFNSGTTKENEVADGEYYIEIDGKVYVNAKGVFNRHYSNLPIKEISFGGWSQKGTNPFEIWLDNIKISTGGFTE</sequence>
<evidence type="ECO:0000313" key="2">
    <source>
        <dbReference type="EMBL" id="TDQ25763.1"/>
    </source>
</evidence>
<dbReference type="EMBL" id="SNYH01000004">
    <property type="protein sequence ID" value="TDQ25763.1"/>
    <property type="molecule type" value="Genomic_DNA"/>
</dbReference>
<accession>A0A4R6TCL6</accession>
<gene>
    <name evidence="2" type="ORF">DFQ07_2194</name>
</gene>
<keyword evidence="1" id="KW-0732">Signal</keyword>
<dbReference type="Proteomes" id="UP000295390">
    <property type="component" value="Unassembled WGS sequence"/>
</dbReference>
<comment type="caution">
    <text evidence="2">The sequence shown here is derived from an EMBL/GenBank/DDBJ whole genome shotgun (WGS) entry which is preliminary data.</text>
</comment>
<keyword evidence="3" id="KW-1185">Reference proteome</keyword>
<name>A0A4R6TCL6_9FLAO</name>
<evidence type="ECO:0000256" key="1">
    <source>
        <dbReference type="SAM" id="SignalP"/>
    </source>
</evidence>
<organism evidence="2 3">
    <name type="scientific">Tenacibaculum caenipelagi</name>
    <dbReference type="NCBI Taxonomy" id="1325435"/>
    <lineage>
        <taxon>Bacteria</taxon>
        <taxon>Pseudomonadati</taxon>
        <taxon>Bacteroidota</taxon>
        <taxon>Flavobacteriia</taxon>
        <taxon>Flavobacteriales</taxon>
        <taxon>Flavobacteriaceae</taxon>
        <taxon>Tenacibaculum</taxon>
    </lineage>
</organism>
<protein>
    <recommendedName>
        <fullName evidence="4">Polysaccharide lyase-like protein</fullName>
    </recommendedName>
</protein>
<dbReference type="AlphaFoldDB" id="A0A4R6TCL6"/>
<evidence type="ECO:0008006" key="4">
    <source>
        <dbReference type="Google" id="ProtNLM"/>
    </source>
</evidence>
<evidence type="ECO:0000313" key="3">
    <source>
        <dbReference type="Proteomes" id="UP000295390"/>
    </source>
</evidence>